<gene>
    <name evidence="2" type="ORF">F511_40578</name>
</gene>
<keyword evidence="3" id="KW-1185">Reference proteome</keyword>
<dbReference type="AlphaFoldDB" id="A0A2Z7AHT1"/>
<evidence type="ECO:0000256" key="1">
    <source>
        <dbReference type="SAM" id="Coils"/>
    </source>
</evidence>
<name>A0A2Z7AHT1_9LAMI</name>
<evidence type="ECO:0000313" key="3">
    <source>
        <dbReference type="Proteomes" id="UP000250235"/>
    </source>
</evidence>
<proteinExistence type="predicted"/>
<protein>
    <submittedName>
        <fullName evidence="2">Uncharacterized protein</fullName>
    </submittedName>
</protein>
<dbReference type="EMBL" id="KV017277">
    <property type="protein sequence ID" value="KZV18659.1"/>
    <property type="molecule type" value="Genomic_DNA"/>
</dbReference>
<sequence length="236" mass="26986">MEVRSSIYYIYPASTQVGSTRRFDLYRPDPTSLKLRELLASTDAHQLAGSSHTVKYFSFQLGPDAVLLSIKLLATNSNLRLIAELNRYTPELILICSYFDLVSLDVCWTILAVCCWMSSTDHLASDLVQLIAHLSSSVKKKMNSTQFRSAQIRSIQFSDQEQIKVQLTNRPAGSNHLREQLGEEKNSELYKCKMKQLRALRSRLEQLTEQIRSVVNKSSIDEKQPAERQDRTNQLK</sequence>
<dbReference type="Proteomes" id="UP000250235">
    <property type="component" value="Unassembled WGS sequence"/>
</dbReference>
<organism evidence="2 3">
    <name type="scientific">Dorcoceras hygrometricum</name>
    <dbReference type="NCBI Taxonomy" id="472368"/>
    <lineage>
        <taxon>Eukaryota</taxon>
        <taxon>Viridiplantae</taxon>
        <taxon>Streptophyta</taxon>
        <taxon>Embryophyta</taxon>
        <taxon>Tracheophyta</taxon>
        <taxon>Spermatophyta</taxon>
        <taxon>Magnoliopsida</taxon>
        <taxon>eudicotyledons</taxon>
        <taxon>Gunneridae</taxon>
        <taxon>Pentapetalae</taxon>
        <taxon>asterids</taxon>
        <taxon>lamiids</taxon>
        <taxon>Lamiales</taxon>
        <taxon>Gesneriaceae</taxon>
        <taxon>Didymocarpoideae</taxon>
        <taxon>Trichosporeae</taxon>
        <taxon>Loxocarpinae</taxon>
        <taxon>Dorcoceras</taxon>
    </lineage>
</organism>
<accession>A0A2Z7AHT1</accession>
<feature type="coiled-coil region" evidence="1">
    <location>
        <begin position="190"/>
        <end position="217"/>
    </location>
</feature>
<evidence type="ECO:0000313" key="2">
    <source>
        <dbReference type="EMBL" id="KZV18659.1"/>
    </source>
</evidence>
<reference evidence="2 3" key="1">
    <citation type="journal article" date="2015" name="Proc. Natl. Acad. Sci. U.S.A.">
        <title>The resurrection genome of Boea hygrometrica: A blueprint for survival of dehydration.</title>
        <authorList>
            <person name="Xiao L."/>
            <person name="Yang G."/>
            <person name="Zhang L."/>
            <person name="Yang X."/>
            <person name="Zhao S."/>
            <person name="Ji Z."/>
            <person name="Zhou Q."/>
            <person name="Hu M."/>
            <person name="Wang Y."/>
            <person name="Chen M."/>
            <person name="Xu Y."/>
            <person name="Jin H."/>
            <person name="Xiao X."/>
            <person name="Hu G."/>
            <person name="Bao F."/>
            <person name="Hu Y."/>
            <person name="Wan P."/>
            <person name="Li L."/>
            <person name="Deng X."/>
            <person name="Kuang T."/>
            <person name="Xiang C."/>
            <person name="Zhu J.K."/>
            <person name="Oliver M.J."/>
            <person name="He Y."/>
        </authorList>
    </citation>
    <scope>NUCLEOTIDE SEQUENCE [LARGE SCALE GENOMIC DNA]</scope>
    <source>
        <strain evidence="3">cv. XS01</strain>
    </source>
</reference>
<keyword evidence="1" id="KW-0175">Coiled coil</keyword>